<evidence type="ECO:0000256" key="1">
    <source>
        <dbReference type="ARBA" id="ARBA00004389"/>
    </source>
</evidence>
<dbReference type="GO" id="GO:0004581">
    <property type="term" value="F:dolichyl-phosphate beta-glucosyltransferase activity"/>
    <property type="evidence" value="ECO:0007669"/>
    <property type="project" value="UniProtKB-EC"/>
</dbReference>
<sequence>MHHRHSVRTQASASFHPLASVHPSLSLSLSLFRFLTCSIMSATLDNPETILACLLTLLVTLGISYIFYPAFQAALHDDLEFDEANLTSSQQTKPTPSNALLSLVIPAYNEEERIPIMFKAANDYLGSEHGKQTLEKLRGCSQRLGYASKQEDAHTTSIVESSIVEWVIVNDGSKDQTDPTVRKEQKHLQLPSHVWRLVNLRQNGGKGAAVKVGMNVARGDFRLMVDADGATDFGPGLERLVESLAQSQKNETSVHTQWAVFGSRAHLQDTAGAERSFVRTLLMHAFHFFVSLLISSEIQDTQCGFKLFSRDAAVACFGKLQLRRWAFDTEIVVLCSRQGTQVLEVGVPWQEIDGSKLHTSKLALALISISMLRDMLCVRLCYSLRIWIASKPAAGATATR</sequence>
<dbReference type="EMBL" id="HBEF01003068">
    <property type="protein sequence ID" value="CAD8329849.1"/>
    <property type="molecule type" value="Transcribed_RNA"/>
</dbReference>
<keyword evidence="7 13" id="KW-0812">Transmembrane</keyword>
<reference evidence="15" key="1">
    <citation type="submission" date="2021-01" db="EMBL/GenBank/DDBJ databases">
        <authorList>
            <person name="Corre E."/>
            <person name="Pelletier E."/>
            <person name="Niang G."/>
            <person name="Scheremetjew M."/>
            <person name="Finn R."/>
            <person name="Kale V."/>
            <person name="Holt S."/>
            <person name="Cochrane G."/>
            <person name="Meng A."/>
            <person name="Brown T."/>
            <person name="Cohen L."/>
        </authorList>
    </citation>
    <scope>NUCLEOTIDE SEQUENCE</scope>
    <source>
        <strain evidence="15">CCMP3328</strain>
    </source>
</reference>
<evidence type="ECO:0000256" key="13">
    <source>
        <dbReference type="SAM" id="Phobius"/>
    </source>
</evidence>
<evidence type="ECO:0000256" key="11">
    <source>
        <dbReference type="ARBA" id="ARBA00023136"/>
    </source>
</evidence>
<comment type="pathway">
    <text evidence="2">Protein modification; protein glycosylation.</text>
</comment>
<comment type="catalytic activity">
    <reaction evidence="12">
        <text>a di-trans,poly-cis-dolichyl phosphate + UDP-alpha-D-glucose = a di-trans,poly-cis-dolichyl beta-D-glucosyl phosphate + UDP</text>
        <dbReference type="Rhea" id="RHEA:15401"/>
        <dbReference type="Rhea" id="RHEA-COMP:19498"/>
        <dbReference type="Rhea" id="RHEA-COMP:19502"/>
        <dbReference type="ChEBI" id="CHEBI:57525"/>
        <dbReference type="ChEBI" id="CHEBI:57683"/>
        <dbReference type="ChEBI" id="CHEBI:58223"/>
        <dbReference type="ChEBI" id="CHEBI:58885"/>
        <dbReference type="EC" id="2.4.1.117"/>
    </reaction>
    <physiologicalReaction direction="left-to-right" evidence="12">
        <dbReference type="Rhea" id="RHEA:15402"/>
    </physiologicalReaction>
</comment>
<dbReference type="AlphaFoldDB" id="A0A7R9ZJT2"/>
<comment type="similarity">
    <text evidence="3">Belongs to the glycosyltransferase 2 family.</text>
</comment>
<evidence type="ECO:0000256" key="4">
    <source>
        <dbReference type="ARBA" id="ARBA00012583"/>
    </source>
</evidence>
<evidence type="ECO:0000259" key="14">
    <source>
        <dbReference type="Pfam" id="PF00535"/>
    </source>
</evidence>
<dbReference type="PANTHER" id="PTHR10859">
    <property type="entry name" value="GLYCOSYL TRANSFERASE"/>
    <property type="match status" value="1"/>
</dbReference>
<dbReference type="SUPFAM" id="SSF53448">
    <property type="entry name" value="Nucleotide-diphospho-sugar transferases"/>
    <property type="match status" value="1"/>
</dbReference>
<dbReference type="PANTHER" id="PTHR10859:SF91">
    <property type="entry name" value="DOLICHYL-PHOSPHATE BETA-GLUCOSYLTRANSFERASE"/>
    <property type="match status" value="1"/>
</dbReference>
<accession>A0A7R9ZJT2</accession>
<evidence type="ECO:0000256" key="9">
    <source>
        <dbReference type="ARBA" id="ARBA00022968"/>
    </source>
</evidence>
<keyword evidence="5" id="KW-0328">Glycosyltransferase</keyword>
<evidence type="ECO:0000256" key="5">
    <source>
        <dbReference type="ARBA" id="ARBA00022676"/>
    </source>
</evidence>
<dbReference type="InterPro" id="IPR029044">
    <property type="entry name" value="Nucleotide-diphossugar_trans"/>
</dbReference>
<dbReference type="InterPro" id="IPR035518">
    <property type="entry name" value="DPG_synthase"/>
</dbReference>
<keyword evidence="8" id="KW-0256">Endoplasmic reticulum</keyword>
<dbReference type="GO" id="GO:0005789">
    <property type="term" value="C:endoplasmic reticulum membrane"/>
    <property type="evidence" value="ECO:0007669"/>
    <property type="project" value="UniProtKB-SubCell"/>
</dbReference>
<keyword evidence="11 13" id="KW-0472">Membrane</keyword>
<keyword evidence="9" id="KW-0735">Signal-anchor</keyword>
<feature type="transmembrane region" description="Helical" evidence="13">
    <location>
        <begin position="49"/>
        <end position="68"/>
    </location>
</feature>
<evidence type="ECO:0000256" key="10">
    <source>
        <dbReference type="ARBA" id="ARBA00022989"/>
    </source>
</evidence>
<name>A0A7R9ZJT2_9STRA</name>
<dbReference type="GO" id="GO:0006487">
    <property type="term" value="P:protein N-linked glycosylation"/>
    <property type="evidence" value="ECO:0007669"/>
    <property type="project" value="TreeGrafter"/>
</dbReference>
<dbReference type="Gene3D" id="3.90.550.10">
    <property type="entry name" value="Spore Coat Polysaccharide Biosynthesis Protein SpsA, Chain A"/>
    <property type="match status" value="1"/>
</dbReference>
<dbReference type="Pfam" id="PF00535">
    <property type="entry name" value="Glycos_transf_2"/>
    <property type="match status" value="1"/>
</dbReference>
<evidence type="ECO:0000256" key="7">
    <source>
        <dbReference type="ARBA" id="ARBA00022692"/>
    </source>
</evidence>
<feature type="domain" description="Glycosyltransferase 2-like" evidence="14">
    <location>
        <begin position="162"/>
        <end position="249"/>
    </location>
</feature>
<keyword evidence="10 13" id="KW-1133">Transmembrane helix</keyword>
<proteinExistence type="inferred from homology"/>
<evidence type="ECO:0000313" key="15">
    <source>
        <dbReference type="EMBL" id="CAD8329849.1"/>
    </source>
</evidence>
<dbReference type="InterPro" id="IPR001173">
    <property type="entry name" value="Glyco_trans_2-like"/>
</dbReference>
<keyword evidence="6" id="KW-0808">Transferase</keyword>
<dbReference type="CDD" id="cd04188">
    <property type="entry name" value="DPG_synthase"/>
    <property type="match status" value="1"/>
</dbReference>
<evidence type="ECO:0000256" key="3">
    <source>
        <dbReference type="ARBA" id="ARBA00006739"/>
    </source>
</evidence>
<comment type="subcellular location">
    <subcellularLocation>
        <location evidence="1">Endoplasmic reticulum membrane</location>
        <topology evidence="1">Single-pass membrane protein</topology>
    </subcellularLocation>
</comment>
<evidence type="ECO:0000256" key="12">
    <source>
        <dbReference type="ARBA" id="ARBA00045097"/>
    </source>
</evidence>
<gene>
    <name evidence="15" type="ORF">CAUS1442_LOCUS1947</name>
</gene>
<protein>
    <recommendedName>
        <fullName evidence="4">dolichyl-phosphate beta-glucosyltransferase</fullName>
        <ecNumber evidence="4">2.4.1.117</ecNumber>
    </recommendedName>
</protein>
<evidence type="ECO:0000256" key="2">
    <source>
        <dbReference type="ARBA" id="ARBA00004922"/>
    </source>
</evidence>
<dbReference type="EC" id="2.4.1.117" evidence="4"/>
<evidence type="ECO:0000256" key="8">
    <source>
        <dbReference type="ARBA" id="ARBA00022824"/>
    </source>
</evidence>
<evidence type="ECO:0000256" key="6">
    <source>
        <dbReference type="ARBA" id="ARBA00022679"/>
    </source>
</evidence>
<organism evidence="15">
    <name type="scientific">Craspedostauros australis</name>
    <dbReference type="NCBI Taxonomy" id="1486917"/>
    <lineage>
        <taxon>Eukaryota</taxon>
        <taxon>Sar</taxon>
        <taxon>Stramenopiles</taxon>
        <taxon>Ochrophyta</taxon>
        <taxon>Bacillariophyta</taxon>
        <taxon>Bacillariophyceae</taxon>
        <taxon>Bacillariophycidae</taxon>
        <taxon>Naviculales</taxon>
        <taxon>Naviculaceae</taxon>
        <taxon>Craspedostauros</taxon>
    </lineage>
</organism>